<evidence type="ECO:0000313" key="4">
    <source>
        <dbReference type="Proteomes" id="UP000326509"/>
    </source>
</evidence>
<dbReference type="InterPro" id="IPR026444">
    <property type="entry name" value="Secre_tail"/>
</dbReference>
<dbReference type="OrthoDB" id="9816120at2"/>
<evidence type="ECO:0000259" key="2">
    <source>
        <dbReference type="Pfam" id="PF18962"/>
    </source>
</evidence>
<dbReference type="EMBL" id="BKCG01000004">
    <property type="protein sequence ID" value="GER59717.1"/>
    <property type="molecule type" value="Genomic_DNA"/>
</dbReference>
<evidence type="ECO:0000313" key="3">
    <source>
        <dbReference type="EMBL" id="GER59717.1"/>
    </source>
</evidence>
<dbReference type="PANTHER" id="PTHR44103:SF1">
    <property type="entry name" value="PROPROTEIN CONVERTASE P"/>
    <property type="match status" value="1"/>
</dbReference>
<accession>A0A5J4J5I0</accession>
<protein>
    <recommendedName>
        <fullName evidence="2">Secretion system C-terminal sorting domain-containing protein</fullName>
    </recommendedName>
</protein>
<dbReference type="Pfam" id="PF13517">
    <property type="entry name" value="FG-GAP_3"/>
    <property type="match status" value="3"/>
</dbReference>
<evidence type="ECO:0000256" key="1">
    <source>
        <dbReference type="ARBA" id="ARBA00022729"/>
    </source>
</evidence>
<comment type="caution">
    <text evidence="3">The sequence shown here is derived from an EMBL/GenBank/DDBJ whole genome shotgun (WGS) entry which is preliminary data.</text>
</comment>
<dbReference type="NCBIfam" id="TIGR04183">
    <property type="entry name" value="Por_Secre_tail"/>
    <property type="match status" value="1"/>
</dbReference>
<reference evidence="3 4" key="1">
    <citation type="submission" date="2019-08" db="EMBL/GenBank/DDBJ databases">
        <title>Draft genome sequence of Ulvibacter marinus type strain NBRC 109484.</title>
        <authorList>
            <person name="Kawano K."/>
            <person name="Ushijima N."/>
            <person name="Kihara M."/>
            <person name="Itoh H."/>
        </authorList>
    </citation>
    <scope>NUCLEOTIDE SEQUENCE [LARGE SCALE GENOMIC DNA]</scope>
    <source>
        <strain evidence="3 4">NBRC 109484</strain>
    </source>
</reference>
<dbReference type="RefSeq" id="WP_151674173.1">
    <property type="nucleotide sequence ID" value="NZ_BKCG01000004.1"/>
</dbReference>
<keyword evidence="4" id="KW-1185">Reference proteome</keyword>
<sequence>MRFNYILIVLLPTIIFSQFGDQNIISDVGAAPRLILTADFDNDNDIDVYASLQSDDQLIWFENLDGLGTFSTSNVIGTIDSVRRATLVDIDIDGDIDVIGVNTYTNSINLYLNTGAGGFTSVFFIDETLDSPYGVTTGDMDNDGDEDLIVGSDSSGLNYIENLFDGTTIAFASPVAIDASLNVSRSVVVFDIENDGDLDVVSTSSAGSADQVILSWFENLDGFGNFGVKNSIVTGTSTPHRIINADFNNDNFTDFAAIFPGINRVVWYENMNGNGGFGDEQLISTLADDPFSLAASDFNNDGAIDIVVGSVGDHEVSWFSNDDGLGNFGAQQIITTDIQGLVTVATGDIDGDGSVDVLSSSILDDKLAWYRNELFLDLPEQTLQDVTVFPNPAHTSINVKFTNNQPILNVTCYTLDGRFLFSSKNTTKIDVSSLLSGMYFLRITDGQTTAIQKFVKE</sequence>
<organism evidence="3 4">
    <name type="scientific">Patiriisocius marinus</name>
    <dbReference type="NCBI Taxonomy" id="1397112"/>
    <lineage>
        <taxon>Bacteria</taxon>
        <taxon>Pseudomonadati</taxon>
        <taxon>Bacteroidota</taxon>
        <taxon>Flavobacteriia</taxon>
        <taxon>Flavobacteriales</taxon>
        <taxon>Flavobacteriaceae</taxon>
        <taxon>Patiriisocius</taxon>
    </lineage>
</organism>
<keyword evidence="1" id="KW-0732">Signal</keyword>
<dbReference type="Pfam" id="PF18962">
    <property type="entry name" value="Por_Secre_tail"/>
    <property type="match status" value="1"/>
</dbReference>
<dbReference type="SUPFAM" id="SSF69318">
    <property type="entry name" value="Integrin alpha N-terminal domain"/>
    <property type="match status" value="1"/>
</dbReference>
<dbReference type="Gene3D" id="2.130.10.130">
    <property type="entry name" value="Integrin alpha, N-terminal"/>
    <property type="match status" value="1"/>
</dbReference>
<name>A0A5J4J5I0_9FLAO</name>
<dbReference type="Proteomes" id="UP000326509">
    <property type="component" value="Unassembled WGS sequence"/>
</dbReference>
<dbReference type="AlphaFoldDB" id="A0A5J4J5I0"/>
<dbReference type="PANTHER" id="PTHR44103">
    <property type="entry name" value="PROPROTEIN CONVERTASE P"/>
    <property type="match status" value="1"/>
</dbReference>
<proteinExistence type="predicted"/>
<gene>
    <name evidence="3" type="ORF">ULMA_18250</name>
</gene>
<dbReference type="InterPro" id="IPR028994">
    <property type="entry name" value="Integrin_alpha_N"/>
</dbReference>
<dbReference type="InterPro" id="IPR013517">
    <property type="entry name" value="FG-GAP"/>
</dbReference>
<feature type="domain" description="Secretion system C-terminal sorting" evidence="2">
    <location>
        <begin position="388"/>
        <end position="455"/>
    </location>
</feature>